<feature type="region of interest" description="Disordered" evidence="3">
    <location>
        <begin position="526"/>
        <end position="637"/>
    </location>
</feature>
<feature type="compositionally biased region" description="Polar residues" evidence="3">
    <location>
        <begin position="1111"/>
        <end position="1120"/>
    </location>
</feature>
<dbReference type="OrthoDB" id="442947at2759"/>
<feature type="compositionally biased region" description="Pro residues" evidence="3">
    <location>
        <begin position="791"/>
        <end position="800"/>
    </location>
</feature>
<evidence type="ECO:0000313" key="6">
    <source>
        <dbReference type="EMBL" id="GIM01088.1"/>
    </source>
</evidence>
<evidence type="ECO:0000256" key="1">
    <source>
        <dbReference type="ARBA" id="ARBA00022737"/>
    </source>
</evidence>
<evidence type="ECO:0000313" key="7">
    <source>
        <dbReference type="Proteomes" id="UP000747110"/>
    </source>
</evidence>
<evidence type="ECO:0000313" key="5">
    <source>
        <dbReference type="EMBL" id="GIL76381.1"/>
    </source>
</evidence>
<feature type="compositionally biased region" description="Low complexity" evidence="3">
    <location>
        <begin position="570"/>
        <end position="584"/>
    </location>
</feature>
<dbReference type="SUPFAM" id="SSF54791">
    <property type="entry name" value="Eukaryotic type KH-domain (KH-domain type I)"/>
    <property type="match status" value="3"/>
</dbReference>
<dbReference type="GO" id="GO:0003723">
    <property type="term" value="F:RNA binding"/>
    <property type="evidence" value="ECO:0007669"/>
    <property type="project" value="UniProtKB-UniRule"/>
</dbReference>
<keyword evidence="1" id="KW-0677">Repeat</keyword>
<feature type="compositionally biased region" description="Low complexity" evidence="3">
    <location>
        <begin position="1070"/>
        <end position="1091"/>
    </location>
</feature>
<reference evidence="5" key="1">
    <citation type="journal article" date="2021" name="Proc. Natl. Acad. Sci. U.S.A.">
        <title>Three genomes in the algal genus Volvox reveal the fate of a haploid sex-determining region after a transition to homothallism.</title>
        <authorList>
            <person name="Yamamoto K."/>
            <person name="Hamaji T."/>
            <person name="Kawai-Toyooka H."/>
            <person name="Matsuzaki R."/>
            <person name="Takahashi F."/>
            <person name="Nishimura Y."/>
            <person name="Kawachi M."/>
            <person name="Noguchi H."/>
            <person name="Minakuchi Y."/>
            <person name="Umen J.G."/>
            <person name="Toyoda A."/>
            <person name="Nozaki H."/>
        </authorList>
    </citation>
    <scope>NUCLEOTIDE SEQUENCE</scope>
    <source>
        <strain evidence="6">NIES-3785</strain>
        <strain evidence="5">NIES-3786</strain>
    </source>
</reference>
<feature type="compositionally biased region" description="Polar residues" evidence="3">
    <location>
        <begin position="1049"/>
        <end position="1059"/>
    </location>
</feature>
<feature type="compositionally biased region" description="Polar residues" evidence="3">
    <location>
        <begin position="882"/>
        <end position="900"/>
    </location>
</feature>
<evidence type="ECO:0000256" key="3">
    <source>
        <dbReference type="SAM" id="MobiDB-lite"/>
    </source>
</evidence>
<evidence type="ECO:0000256" key="2">
    <source>
        <dbReference type="PROSITE-ProRule" id="PRU00117"/>
    </source>
</evidence>
<feature type="compositionally biased region" description="Low complexity" evidence="3">
    <location>
        <begin position="1121"/>
        <end position="1135"/>
    </location>
</feature>
<feature type="domain" description="K Homology" evidence="4">
    <location>
        <begin position="656"/>
        <end position="725"/>
    </location>
</feature>
<evidence type="ECO:0000259" key="4">
    <source>
        <dbReference type="SMART" id="SM00322"/>
    </source>
</evidence>
<feature type="domain" description="K Homology" evidence="4">
    <location>
        <begin position="61"/>
        <end position="135"/>
    </location>
</feature>
<accession>A0A8J4C6E2</accession>
<dbReference type="Proteomes" id="UP000747110">
    <property type="component" value="Unassembled WGS sequence"/>
</dbReference>
<keyword evidence="2" id="KW-0694">RNA-binding</keyword>
<comment type="caution">
    <text evidence="5">The sequence shown here is derived from an EMBL/GenBank/DDBJ whole genome shotgun (WGS) entry which is preliminary data.</text>
</comment>
<sequence>MGAETKPQQAQKAQDSQKHQGGEKEKQGDASNQGAGKRKPQDKDGKEKNKRRRGDKPVAVKGIHFRLLCYEGQAGAVIGKGGETVRNIRKTSNAEVSVLPPIQGHRLRVIAIDSTPGNHAAMSYPAKEALLTCATLTVEGDQPLTAPDPSKMVEVRLLVQSDLATGLLGLKHSLGSLTAGDISARCGANVIMPPDSDRPKLAESDEEYLLLRGPWPAVYAALGMVADEIRRQFFELRELPAEPPLGPPPAAFGFPGGPAMGPPLGPFDPLEAMQLGIGLGMEMAVAAGVAVPHLGAPLPGGGPGGGLSVPPGGDLSISGLIPEFRSSAEASTPVTVTFKLVVPENKAGRFIGKGGENLRDIRLALGLSTLKVHPAVKDTAVRVLEVTSTEPAASKRCAAAEALLYYVDRLGASAPQSTSGNNRGRFTVKMLLHQQQCGPVVGPRAAVIRQVSALTNTSCVVHKKGDMPPYGAPDEQELEAEGDPPNVMEAIRMVAAIVRGSELRRQGISVRETMGTPEFEVVRESCGGGGGPHGPFVPMGPMMSGAPQDGMGHVGPAGGGQSSMPPPSQQRPLQIPQQQYLPQQQHEERYMPPPAQPQGHMQGSDHQPQQQQLPPHLQKQLQQKPPQLGAGTSAEQSTVASQGGSVIAGLPPLGPNDVRLTIFVAAALVNAPEGINGTNVQQVQTVTNTMVTLRQPVASGDYELDITGAFAQVMQAHTLLSNIMTIGAILQQKPQLAPQQAPPPAVSTVGGAPGGSGQPSTAIATAPVTTAGGAQHQVVVQPNQGVVIATQPPPQQPPPAAIQSPVHPQQGASQQQQQQLQPQQQAPQPTAQAQAAPTPAQVVPSQPPQAQQQVQQQRPSQQPSQGVPQQQPQGQQQRPQQYPYNSEPSVSAQLEASVQRQTQAQQQSYPAQPAAQSQPPTQQQPAPQPAAVTSAPFQQQQQQQPTQQQSLPQPSTYPQTAAPPAATLQSQQYAPAQPSQAQQPVYNQPYGQPYSQQAQAQQHVYYGQQASQAQQPQAQGTNPYAAYGSAGYNGTNGIAQVPSAAPVQPGSQAAATTYDGQYPPAATVQAPTPSGAAAAGTAPGATSTTSPYGQQSQQQPFPGYGAVGYQATPTTSHPYYQQSSQPPQQQQSQQPGAPSAHDQYYMHMQQQYAAYQAAAAAAATASTPYTPAAYGYSYGTSSAPGPQ</sequence>
<feature type="compositionally biased region" description="Low complexity" evidence="3">
    <location>
        <begin position="606"/>
        <end position="628"/>
    </location>
</feature>
<feature type="region of interest" description="Disordered" evidence="3">
    <location>
        <begin position="788"/>
        <end position="1145"/>
    </location>
</feature>
<dbReference type="AlphaFoldDB" id="A0A8J4C6E2"/>
<organism evidence="5 7">
    <name type="scientific">Volvox reticuliferus</name>
    <dbReference type="NCBI Taxonomy" id="1737510"/>
    <lineage>
        <taxon>Eukaryota</taxon>
        <taxon>Viridiplantae</taxon>
        <taxon>Chlorophyta</taxon>
        <taxon>core chlorophytes</taxon>
        <taxon>Chlorophyceae</taxon>
        <taxon>CS clade</taxon>
        <taxon>Chlamydomonadales</taxon>
        <taxon>Volvocaceae</taxon>
        <taxon>Volvox</taxon>
    </lineage>
</organism>
<dbReference type="Pfam" id="PF00013">
    <property type="entry name" value="KH_1"/>
    <property type="match status" value="3"/>
</dbReference>
<feature type="compositionally biased region" description="Low complexity" evidence="3">
    <location>
        <begin position="808"/>
        <end position="881"/>
    </location>
</feature>
<dbReference type="Gene3D" id="3.30.310.210">
    <property type="match status" value="1"/>
</dbReference>
<dbReference type="EMBL" id="BNCP01000008">
    <property type="protein sequence ID" value="GIL76381.1"/>
    <property type="molecule type" value="Genomic_DNA"/>
</dbReference>
<feature type="domain" description="K Homology" evidence="4">
    <location>
        <begin position="424"/>
        <end position="499"/>
    </location>
</feature>
<dbReference type="InterPro" id="IPR036612">
    <property type="entry name" value="KH_dom_type_1_sf"/>
</dbReference>
<dbReference type="PANTHER" id="PTHR10288">
    <property type="entry name" value="KH DOMAIN CONTAINING RNA BINDING PROTEIN"/>
    <property type="match status" value="1"/>
</dbReference>
<dbReference type="InterPro" id="IPR004088">
    <property type="entry name" value="KH_dom_type_1"/>
</dbReference>
<dbReference type="Proteomes" id="UP000722791">
    <property type="component" value="Unassembled WGS sequence"/>
</dbReference>
<dbReference type="Gene3D" id="3.30.1370.10">
    <property type="entry name" value="K Homology domain, type 1"/>
    <property type="match status" value="2"/>
</dbReference>
<feature type="compositionally biased region" description="Basic and acidic residues" evidence="3">
    <location>
        <begin position="15"/>
        <end position="28"/>
    </location>
</feature>
<feature type="domain" description="K Homology" evidence="4">
    <location>
        <begin position="334"/>
        <end position="409"/>
    </location>
</feature>
<feature type="region of interest" description="Disordered" evidence="3">
    <location>
        <begin position="735"/>
        <end position="763"/>
    </location>
</feature>
<feature type="compositionally biased region" description="Low complexity" evidence="3">
    <location>
        <begin position="534"/>
        <end position="543"/>
    </location>
</feature>
<feature type="compositionally biased region" description="Gly residues" evidence="3">
    <location>
        <begin position="552"/>
        <end position="561"/>
    </location>
</feature>
<dbReference type="PROSITE" id="PS50084">
    <property type="entry name" value="KH_TYPE_1"/>
    <property type="match status" value="4"/>
</dbReference>
<dbReference type="EMBL" id="BNCQ01000008">
    <property type="protein sequence ID" value="GIM01088.1"/>
    <property type="molecule type" value="Genomic_DNA"/>
</dbReference>
<dbReference type="InterPro" id="IPR004087">
    <property type="entry name" value="KH_dom"/>
</dbReference>
<feature type="compositionally biased region" description="Low complexity" evidence="3">
    <location>
        <begin position="901"/>
        <end position="1019"/>
    </location>
</feature>
<feature type="region of interest" description="Disordered" evidence="3">
    <location>
        <begin position="1"/>
        <end position="57"/>
    </location>
</feature>
<name>A0A8J4C6E2_9CHLO</name>
<gene>
    <name evidence="5" type="ORF">Vretifemale_5977</name>
    <name evidence="6" type="ORF">Vretimale_5937</name>
</gene>
<keyword evidence="7" id="KW-1185">Reference proteome</keyword>
<protein>
    <recommendedName>
        <fullName evidence="4">K Homology domain-containing protein</fullName>
    </recommendedName>
</protein>
<feature type="compositionally biased region" description="Polar residues" evidence="3">
    <location>
        <begin position="1"/>
        <end position="14"/>
    </location>
</feature>
<proteinExistence type="predicted"/>
<dbReference type="SMART" id="SM00322">
    <property type="entry name" value="KH"/>
    <property type="match status" value="4"/>
</dbReference>